<name>A0A9D2EC17_9MICO</name>
<gene>
    <name evidence="2" type="ORF">H9815_02050</name>
</gene>
<keyword evidence="1" id="KW-1133">Transmembrane helix</keyword>
<keyword evidence="1" id="KW-0472">Membrane</keyword>
<comment type="caution">
    <text evidence="2">The sequence shown here is derived from an EMBL/GenBank/DDBJ whole genome shotgun (WGS) entry which is preliminary data.</text>
</comment>
<evidence type="ECO:0000256" key="1">
    <source>
        <dbReference type="SAM" id="Phobius"/>
    </source>
</evidence>
<dbReference type="Proteomes" id="UP000824037">
    <property type="component" value="Unassembled WGS sequence"/>
</dbReference>
<proteinExistence type="predicted"/>
<protein>
    <submittedName>
        <fullName evidence="2">Uncharacterized protein</fullName>
    </submittedName>
</protein>
<keyword evidence="1" id="KW-0812">Transmembrane</keyword>
<reference evidence="2" key="1">
    <citation type="journal article" date="2021" name="PeerJ">
        <title>Extensive microbial diversity within the chicken gut microbiome revealed by metagenomics and culture.</title>
        <authorList>
            <person name="Gilroy R."/>
            <person name="Ravi A."/>
            <person name="Getino M."/>
            <person name="Pursley I."/>
            <person name="Horton D.L."/>
            <person name="Alikhan N.F."/>
            <person name="Baker D."/>
            <person name="Gharbi K."/>
            <person name="Hall N."/>
            <person name="Watson M."/>
            <person name="Adriaenssens E.M."/>
            <person name="Foster-Nyarko E."/>
            <person name="Jarju S."/>
            <person name="Secka A."/>
            <person name="Antonio M."/>
            <person name="Oren A."/>
            <person name="Chaudhuri R.R."/>
            <person name="La Ragione R."/>
            <person name="Hildebrand F."/>
            <person name="Pallen M.J."/>
        </authorList>
    </citation>
    <scope>NUCLEOTIDE SEQUENCE</scope>
    <source>
        <strain evidence="2">ChiGjej4B4-7305</strain>
    </source>
</reference>
<reference evidence="2" key="2">
    <citation type="submission" date="2021-04" db="EMBL/GenBank/DDBJ databases">
        <authorList>
            <person name="Gilroy R."/>
        </authorList>
    </citation>
    <scope>NUCLEOTIDE SEQUENCE</scope>
    <source>
        <strain evidence="2">ChiGjej4B4-7305</strain>
    </source>
</reference>
<dbReference type="EMBL" id="DXBY01000042">
    <property type="protein sequence ID" value="HIZ34532.1"/>
    <property type="molecule type" value="Genomic_DNA"/>
</dbReference>
<evidence type="ECO:0000313" key="3">
    <source>
        <dbReference type="Proteomes" id="UP000824037"/>
    </source>
</evidence>
<feature type="transmembrane region" description="Helical" evidence="1">
    <location>
        <begin position="183"/>
        <end position="204"/>
    </location>
</feature>
<evidence type="ECO:0000313" key="2">
    <source>
        <dbReference type="EMBL" id="HIZ34532.1"/>
    </source>
</evidence>
<sequence length="207" mass="22312">MASDPAQSPAEPARSPVESPAAARVRALVDQHLDTVVLAVKVLRIPAVLLGLPAVPALLGVTVLAATAQGWWRIGLLAAAAIGWTGVALWWIRIKRYSHAVRDPDRLGTQLNRAFALLGDDGEVLGRLLAVFEGGGLRLIYRLRAVWRVVRIPDYVTSEVEELDAARWFIPPMPATTAVRLTILIWTTAVSWAGVLILIGLRIGGAV</sequence>
<feature type="transmembrane region" description="Helical" evidence="1">
    <location>
        <begin position="47"/>
        <end position="68"/>
    </location>
</feature>
<organism evidence="2 3">
    <name type="scientific">Candidatus Ruania gallistercoris</name>
    <dbReference type="NCBI Taxonomy" id="2838746"/>
    <lineage>
        <taxon>Bacteria</taxon>
        <taxon>Bacillati</taxon>
        <taxon>Actinomycetota</taxon>
        <taxon>Actinomycetes</taxon>
        <taxon>Micrococcales</taxon>
        <taxon>Ruaniaceae</taxon>
        <taxon>Ruania</taxon>
    </lineage>
</organism>
<accession>A0A9D2EC17</accession>
<dbReference type="AlphaFoldDB" id="A0A9D2EC17"/>
<feature type="transmembrane region" description="Helical" evidence="1">
    <location>
        <begin position="74"/>
        <end position="92"/>
    </location>
</feature>